<accession>A0ACB8DE45</accession>
<protein>
    <submittedName>
        <fullName evidence="1">Uncharacterized protein</fullName>
    </submittedName>
</protein>
<keyword evidence="2" id="KW-1185">Reference proteome</keyword>
<dbReference type="Proteomes" id="UP000821865">
    <property type="component" value="Chromosome 2"/>
</dbReference>
<evidence type="ECO:0000313" key="2">
    <source>
        <dbReference type="Proteomes" id="UP000821865"/>
    </source>
</evidence>
<gene>
    <name evidence="1" type="ORF">HPB49_014705</name>
</gene>
<organism evidence="1 2">
    <name type="scientific">Dermacentor silvarum</name>
    <name type="common">Tick</name>
    <dbReference type="NCBI Taxonomy" id="543639"/>
    <lineage>
        <taxon>Eukaryota</taxon>
        <taxon>Metazoa</taxon>
        <taxon>Ecdysozoa</taxon>
        <taxon>Arthropoda</taxon>
        <taxon>Chelicerata</taxon>
        <taxon>Arachnida</taxon>
        <taxon>Acari</taxon>
        <taxon>Parasitiformes</taxon>
        <taxon>Ixodida</taxon>
        <taxon>Ixodoidea</taxon>
        <taxon>Ixodidae</taxon>
        <taxon>Rhipicephalinae</taxon>
        <taxon>Dermacentor</taxon>
    </lineage>
</organism>
<comment type="caution">
    <text evidence="1">The sequence shown here is derived from an EMBL/GenBank/DDBJ whole genome shotgun (WGS) entry which is preliminary data.</text>
</comment>
<dbReference type="EMBL" id="CM023471">
    <property type="protein sequence ID" value="KAH7966240.1"/>
    <property type="molecule type" value="Genomic_DNA"/>
</dbReference>
<name>A0ACB8DE45_DERSI</name>
<proteinExistence type="predicted"/>
<sequence>MFGVLIYGSRYTRCYRGQVARRWCGRAGLGSGRALPVARALRAPSLLSAVSRASWPAKKEDGLEPQDLVSTPPMHLMDFCSMPVQYECVVAPMPTHYGPSSGAAASQMATPPQPPFSPVNSVVGPAHNTRSKRASMESCMRPQCYICGKKFENPMHLHTHMELHAPFTGEGQPMVSGENNKMPPLSLLPNPPPPPPPPPPSRRSSSGRGSHQGTLHSCYICTKKFKQVGHLNNHVRLHTGEKPYECQVCKKKFTQSGHLLSHTRMHTNHRPYECKYCNKSFTQSGHLNNHERLHSGERPYQCTVCSKRFTQSGHLSNHMRLHSGERPFECQVCTKTFTQSGHLNNHMRLHTGGRPHSCPVCQKRFTQTGHLSNHMRMHTGERPYDCLICDKAFAQSGHLASHLRSHQGLTLGASSTSCTGRMGGIPPPPRPAPHIIKPPVVVPQESMPSLEPVLASMIDRQQHGIQTSMPGDVVVVETHAGVPHEMQVEVQRDSHHPGKLAMQPQDVASMRARMQVHMRANVPAEMQTRVRAEMEPHLDCQLDLAQDPRYQLDSDPPLYPRYDSETETDDSDDSNTETDTQTLYDMMNMSSTSLET</sequence>
<evidence type="ECO:0000313" key="1">
    <source>
        <dbReference type="EMBL" id="KAH7966240.1"/>
    </source>
</evidence>
<reference evidence="1" key="1">
    <citation type="submission" date="2020-05" db="EMBL/GenBank/DDBJ databases">
        <title>Large-scale comparative analyses of tick genomes elucidate their genetic diversity and vector capacities.</title>
        <authorList>
            <person name="Jia N."/>
            <person name="Wang J."/>
            <person name="Shi W."/>
            <person name="Du L."/>
            <person name="Sun Y."/>
            <person name="Zhan W."/>
            <person name="Jiang J."/>
            <person name="Wang Q."/>
            <person name="Zhang B."/>
            <person name="Ji P."/>
            <person name="Sakyi L.B."/>
            <person name="Cui X."/>
            <person name="Yuan T."/>
            <person name="Jiang B."/>
            <person name="Yang W."/>
            <person name="Lam T.T.-Y."/>
            <person name="Chang Q."/>
            <person name="Ding S."/>
            <person name="Wang X."/>
            <person name="Zhu J."/>
            <person name="Ruan X."/>
            <person name="Zhao L."/>
            <person name="Wei J."/>
            <person name="Que T."/>
            <person name="Du C."/>
            <person name="Cheng J."/>
            <person name="Dai P."/>
            <person name="Han X."/>
            <person name="Huang E."/>
            <person name="Gao Y."/>
            <person name="Liu J."/>
            <person name="Shao H."/>
            <person name="Ye R."/>
            <person name="Li L."/>
            <person name="Wei W."/>
            <person name="Wang X."/>
            <person name="Wang C."/>
            <person name="Yang T."/>
            <person name="Huo Q."/>
            <person name="Li W."/>
            <person name="Guo W."/>
            <person name="Chen H."/>
            <person name="Zhou L."/>
            <person name="Ni X."/>
            <person name="Tian J."/>
            <person name="Zhou Y."/>
            <person name="Sheng Y."/>
            <person name="Liu T."/>
            <person name="Pan Y."/>
            <person name="Xia L."/>
            <person name="Li J."/>
            <person name="Zhao F."/>
            <person name="Cao W."/>
        </authorList>
    </citation>
    <scope>NUCLEOTIDE SEQUENCE</scope>
    <source>
        <strain evidence="1">Dsil-2018</strain>
    </source>
</reference>